<dbReference type="EMBL" id="DTHV01000070">
    <property type="protein sequence ID" value="HGW60242.1"/>
    <property type="molecule type" value="Genomic_DNA"/>
</dbReference>
<dbReference type="Gene3D" id="3.30.70.1250">
    <property type="entry name" value="Phosphopentomutase"/>
    <property type="match status" value="1"/>
</dbReference>
<comment type="catalytic activity">
    <reaction evidence="6">
        <text>alpha-D-ribose 1-phosphate = D-ribose 5-phosphate</text>
        <dbReference type="Rhea" id="RHEA:18793"/>
        <dbReference type="ChEBI" id="CHEBI:57720"/>
        <dbReference type="ChEBI" id="CHEBI:78346"/>
        <dbReference type="EC" id="5.4.2.7"/>
    </reaction>
</comment>
<comment type="function">
    <text evidence="6">Isomerase that catalyzes the conversion of deoxy-ribose 1-phosphate (dRib-1-P) and ribose 1-phosphate (Rib-1-P) to deoxy-ribose 5-phosphate (dRib-5-P) and ribose 5-phosphate (Rib-5-P), respectively.</text>
</comment>
<keyword evidence="4 6" id="KW-0464">Manganese</keyword>
<dbReference type="InterPro" id="IPR024052">
    <property type="entry name" value="Phosphopentomutase_DeoB_cap_sf"/>
</dbReference>
<dbReference type="GO" id="GO:0008973">
    <property type="term" value="F:phosphopentomutase activity"/>
    <property type="evidence" value="ECO:0007669"/>
    <property type="project" value="UniProtKB-UniRule"/>
</dbReference>
<comment type="catalytic activity">
    <reaction evidence="6">
        <text>2-deoxy-alpha-D-ribose 1-phosphate = 2-deoxy-D-ribose 5-phosphate</text>
        <dbReference type="Rhea" id="RHEA:27658"/>
        <dbReference type="ChEBI" id="CHEBI:57259"/>
        <dbReference type="ChEBI" id="CHEBI:62877"/>
        <dbReference type="EC" id="5.4.2.7"/>
    </reaction>
</comment>
<sequence length="389" mass="43875">MEIKRVIILVLDSVGAGEAEDAIGYGDWGANTLLHTLQYNPHLKLPNLERMGLRGVVFNEYGDYVASYGRMRECSKGKDSISGHWEMAGVILENAFPTYPNGFPKEVIEKFERLTNKKVLGNKPASGTEIIKEFYEEHRKTGNPIVYTSADSVFQIAAHKEVIPLEELYRMCEIARKEVCIGAHEVARVIARPFIGTPESGFIRTAERRDYAVKPPYKTLLDLAKERGLNVVGIGKIHDLFAGVGLTESIHTENNIDGLEKTYREIRKDYEGIIFTNLVEFDANWGHRRDFISYGNGLKDVDDRIPIIIEEMKDYDMLIITADHGCDPTFKAHTDHTREFVPLIVFGEHIKPNVNLGLRGSIADISATVSEVFGLKRINGESFLNLIYR</sequence>
<comment type="pathway">
    <text evidence="6">Carbohydrate degradation; 2-deoxy-D-ribose 1-phosphate degradation; D-glyceraldehyde 3-phosphate and acetaldehyde from 2-deoxy-alpha-D-ribose 1-phosphate: step 1/2.</text>
</comment>
<feature type="binding site" evidence="6">
    <location>
        <position position="282"/>
    </location>
    <ligand>
        <name>Mn(2+)</name>
        <dbReference type="ChEBI" id="CHEBI:29035"/>
        <label>2</label>
    </ligand>
</feature>
<dbReference type="GO" id="GO:0043094">
    <property type="term" value="P:metabolic compound salvage"/>
    <property type="evidence" value="ECO:0007669"/>
    <property type="project" value="UniProtKB-UniRule"/>
</dbReference>
<evidence type="ECO:0000259" key="8">
    <source>
        <dbReference type="Pfam" id="PF01676"/>
    </source>
</evidence>
<feature type="binding site" evidence="6">
    <location>
        <position position="287"/>
    </location>
    <ligand>
        <name>Mn(2+)</name>
        <dbReference type="ChEBI" id="CHEBI:29035"/>
        <label>2</label>
    </ligand>
</feature>
<dbReference type="GO" id="GO:0009117">
    <property type="term" value="P:nucleotide metabolic process"/>
    <property type="evidence" value="ECO:0007669"/>
    <property type="project" value="UniProtKB-UniRule"/>
</dbReference>
<comment type="caution">
    <text evidence="9">The sequence shown here is derived from an EMBL/GenBank/DDBJ whole genome shotgun (WGS) entry which is preliminary data.</text>
</comment>
<evidence type="ECO:0000256" key="4">
    <source>
        <dbReference type="ARBA" id="ARBA00023211"/>
    </source>
</evidence>
<feature type="binding site" evidence="6">
    <location>
        <position position="12"/>
    </location>
    <ligand>
        <name>Mn(2+)</name>
        <dbReference type="ChEBI" id="CHEBI:29035"/>
        <label>1</label>
    </ligand>
</feature>
<dbReference type="SUPFAM" id="SSF53649">
    <property type="entry name" value="Alkaline phosphatase-like"/>
    <property type="match status" value="1"/>
</dbReference>
<accession>A0A7C4Y5F4</accession>
<gene>
    <name evidence="6" type="primary">deoB</name>
    <name evidence="9" type="ORF">ENV82_02220</name>
</gene>
<dbReference type="GO" id="GO:0005829">
    <property type="term" value="C:cytosol"/>
    <property type="evidence" value="ECO:0007669"/>
    <property type="project" value="TreeGrafter"/>
</dbReference>
<dbReference type="InterPro" id="IPR010045">
    <property type="entry name" value="DeoB"/>
</dbReference>
<comment type="similarity">
    <text evidence="1 6">Belongs to the phosphopentomutase family.</text>
</comment>
<dbReference type="GO" id="GO:0006018">
    <property type="term" value="P:2-deoxyribose 1-phosphate catabolic process"/>
    <property type="evidence" value="ECO:0007669"/>
    <property type="project" value="UniProtKB-UniRule"/>
</dbReference>
<evidence type="ECO:0000256" key="3">
    <source>
        <dbReference type="ARBA" id="ARBA00022723"/>
    </source>
</evidence>
<dbReference type="AlphaFoldDB" id="A0A7C4Y5F4"/>
<dbReference type="PIRSF" id="PIRSF001491">
    <property type="entry name" value="Ppentomutase"/>
    <property type="match status" value="1"/>
</dbReference>
<evidence type="ECO:0000313" key="9">
    <source>
        <dbReference type="EMBL" id="HGW60242.1"/>
    </source>
</evidence>
<dbReference type="GO" id="GO:0030145">
    <property type="term" value="F:manganese ion binding"/>
    <property type="evidence" value="ECO:0007669"/>
    <property type="project" value="UniProtKB-UniRule"/>
</dbReference>
<dbReference type="Gene3D" id="3.40.720.10">
    <property type="entry name" value="Alkaline Phosphatase, subunit A"/>
    <property type="match status" value="1"/>
</dbReference>
<dbReference type="UniPathway" id="UPA00087">
    <property type="reaction ID" value="UER00173"/>
</dbReference>
<proteinExistence type="inferred from homology"/>
<dbReference type="CDD" id="cd16009">
    <property type="entry name" value="PPM"/>
    <property type="match status" value="1"/>
</dbReference>
<evidence type="ECO:0000256" key="2">
    <source>
        <dbReference type="ARBA" id="ARBA00022490"/>
    </source>
</evidence>
<dbReference type="InterPro" id="IPR017850">
    <property type="entry name" value="Alkaline_phosphatase_core_sf"/>
</dbReference>
<comment type="cofactor">
    <cofactor evidence="6">
        <name>Mn(2+)</name>
        <dbReference type="ChEBI" id="CHEBI:29035"/>
    </cofactor>
    <text evidence="6">Binds 2 manganese ions.</text>
</comment>
<evidence type="ECO:0000256" key="5">
    <source>
        <dbReference type="ARBA" id="ARBA00023235"/>
    </source>
</evidence>
<dbReference type="HAMAP" id="MF_00740">
    <property type="entry name" value="Phosphopentomut"/>
    <property type="match status" value="1"/>
</dbReference>
<dbReference type="NCBIfam" id="NF003766">
    <property type="entry name" value="PRK05362.1"/>
    <property type="match status" value="1"/>
</dbReference>
<dbReference type="PANTHER" id="PTHR21110">
    <property type="entry name" value="PHOSPHOPENTOMUTASE"/>
    <property type="match status" value="1"/>
</dbReference>
<keyword evidence="3 6" id="KW-0479">Metal-binding</keyword>
<comment type="subcellular location">
    <subcellularLocation>
        <location evidence="6">Cytoplasm</location>
    </subcellularLocation>
</comment>
<dbReference type="GO" id="GO:0000287">
    <property type="term" value="F:magnesium ion binding"/>
    <property type="evidence" value="ECO:0007669"/>
    <property type="project" value="UniProtKB-UniRule"/>
</dbReference>
<evidence type="ECO:0000256" key="6">
    <source>
        <dbReference type="HAMAP-Rule" id="MF_00740"/>
    </source>
</evidence>
<feature type="binding site" evidence="6">
    <location>
        <position position="323"/>
    </location>
    <ligand>
        <name>Mn(2+)</name>
        <dbReference type="ChEBI" id="CHEBI:29035"/>
        <label>1</label>
    </ligand>
</feature>
<protein>
    <recommendedName>
        <fullName evidence="6 7">Phosphopentomutase</fullName>
        <ecNumber evidence="6 7">5.4.2.7</ecNumber>
    </recommendedName>
    <alternativeName>
        <fullName evidence="6">Phosphodeoxyribomutase</fullName>
    </alternativeName>
</protein>
<evidence type="ECO:0000256" key="1">
    <source>
        <dbReference type="ARBA" id="ARBA00010373"/>
    </source>
</evidence>
<reference evidence="9" key="1">
    <citation type="journal article" date="2020" name="mSystems">
        <title>Genome- and Community-Level Interaction Insights into Carbon Utilization and Element Cycling Functions of Hydrothermarchaeota in Hydrothermal Sediment.</title>
        <authorList>
            <person name="Zhou Z."/>
            <person name="Liu Y."/>
            <person name="Xu W."/>
            <person name="Pan J."/>
            <person name="Luo Z.H."/>
            <person name="Li M."/>
        </authorList>
    </citation>
    <scope>NUCLEOTIDE SEQUENCE [LARGE SCALE GENOMIC DNA]</scope>
    <source>
        <strain evidence="9">SpSt-794</strain>
    </source>
</reference>
<dbReference type="Pfam" id="PF01676">
    <property type="entry name" value="Metalloenzyme"/>
    <property type="match status" value="1"/>
</dbReference>
<dbReference type="GO" id="GO:0006015">
    <property type="term" value="P:5-phosphoribose 1-diphosphate biosynthetic process"/>
    <property type="evidence" value="ECO:0007669"/>
    <property type="project" value="UniProtKB-UniPathway"/>
</dbReference>
<feature type="domain" description="Metalloenzyme" evidence="8">
    <location>
        <begin position="4"/>
        <end position="376"/>
    </location>
</feature>
<feature type="binding site" evidence="6">
    <location>
        <position position="324"/>
    </location>
    <ligand>
        <name>Mn(2+)</name>
        <dbReference type="ChEBI" id="CHEBI:29035"/>
        <label>1</label>
    </ligand>
</feature>
<dbReference type="PANTHER" id="PTHR21110:SF0">
    <property type="entry name" value="PHOSPHOPENTOMUTASE"/>
    <property type="match status" value="1"/>
</dbReference>
<dbReference type="NCBIfam" id="TIGR01696">
    <property type="entry name" value="deoB"/>
    <property type="match status" value="1"/>
</dbReference>
<organism evidence="9">
    <name type="scientific">Caldisericum exile</name>
    <dbReference type="NCBI Taxonomy" id="693075"/>
    <lineage>
        <taxon>Bacteria</taxon>
        <taxon>Pseudomonadati</taxon>
        <taxon>Caldisericota/Cryosericota group</taxon>
        <taxon>Caldisericota</taxon>
        <taxon>Caldisericia</taxon>
        <taxon>Caldisericales</taxon>
        <taxon>Caldisericaceae</taxon>
        <taxon>Caldisericum</taxon>
    </lineage>
</organism>
<feature type="binding site" evidence="6">
    <location>
        <position position="336"/>
    </location>
    <ligand>
        <name>Mn(2+)</name>
        <dbReference type="ChEBI" id="CHEBI:29035"/>
        <label>2</label>
    </ligand>
</feature>
<dbReference type="EC" id="5.4.2.7" evidence="6 7"/>
<dbReference type="SUPFAM" id="SSF143856">
    <property type="entry name" value="DeoB insert domain-like"/>
    <property type="match status" value="1"/>
</dbReference>
<keyword evidence="2 6" id="KW-0963">Cytoplasm</keyword>
<keyword evidence="5 6" id="KW-0413">Isomerase</keyword>
<name>A0A7C4Y5F4_9BACT</name>
<dbReference type="FunFam" id="3.30.70.1250:FF:000001">
    <property type="entry name" value="Phosphopentomutase"/>
    <property type="match status" value="1"/>
</dbReference>
<dbReference type="InterPro" id="IPR006124">
    <property type="entry name" value="Metalloenzyme"/>
</dbReference>
<evidence type="ECO:0000256" key="7">
    <source>
        <dbReference type="NCBIfam" id="TIGR01696"/>
    </source>
</evidence>